<dbReference type="AlphaFoldDB" id="A0A517XQB8"/>
<dbReference type="EMBL" id="CP036273">
    <property type="protein sequence ID" value="QDU19694.1"/>
    <property type="molecule type" value="Genomic_DNA"/>
</dbReference>
<keyword evidence="2" id="KW-1185">Reference proteome</keyword>
<accession>A0A517XQB8</accession>
<dbReference type="OrthoDB" id="239352at2"/>
<evidence type="ECO:0000313" key="2">
    <source>
        <dbReference type="Proteomes" id="UP000319576"/>
    </source>
</evidence>
<name>A0A517XQB8_9BACT</name>
<gene>
    <name evidence="1" type="ORF">ETAA1_16250</name>
</gene>
<protein>
    <submittedName>
        <fullName evidence="1">Uncharacterized protein</fullName>
    </submittedName>
</protein>
<dbReference type="Proteomes" id="UP000319576">
    <property type="component" value="Chromosome"/>
</dbReference>
<reference evidence="1 2" key="1">
    <citation type="submission" date="2019-02" db="EMBL/GenBank/DDBJ databases">
        <title>Deep-cultivation of Planctomycetes and their phenomic and genomic characterization uncovers novel biology.</title>
        <authorList>
            <person name="Wiegand S."/>
            <person name="Jogler M."/>
            <person name="Boedeker C."/>
            <person name="Pinto D."/>
            <person name="Vollmers J."/>
            <person name="Rivas-Marin E."/>
            <person name="Kohn T."/>
            <person name="Peeters S.H."/>
            <person name="Heuer A."/>
            <person name="Rast P."/>
            <person name="Oberbeckmann S."/>
            <person name="Bunk B."/>
            <person name="Jeske O."/>
            <person name="Meyerdierks A."/>
            <person name="Storesund J.E."/>
            <person name="Kallscheuer N."/>
            <person name="Luecker S."/>
            <person name="Lage O.M."/>
            <person name="Pohl T."/>
            <person name="Merkel B.J."/>
            <person name="Hornburger P."/>
            <person name="Mueller R.-W."/>
            <person name="Bruemmer F."/>
            <person name="Labrenz M."/>
            <person name="Spormann A.M."/>
            <person name="Op den Camp H."/>
            <person name="Overmann J."/>
            <person name="Amann R."/>
            <person name="Jetten M.S.M."/>
            <person name="Mascher T."/>
            <person name="Medema M.H."/>
            <person name="Devos D.P."/>
            <person name="Kaster A.-K."/>
            <person name="Ovreas L."/>
            <person name="Rohde M."/>
            <person name="Galperin M.Y."/>
            <person name="Jogler C."/>
        </authorList>
    </citation>
    <scope>NUCLEOTIDE SEQUENCE [LARGE SCALE GENOMIC DNA]</scope>
    <source>
        <strain evidence="1 2">ETA_A1</strain>
    </source>
</reference>
<organism evidence="1 2">
    <name type="scientific">Urbifossiella limnaea</name>
    <dbReference type="NCBI Taxonomy" id="2528023"/>
    <lineage>
        <taxon>Bacteria</taxon>
        <taxon>Pseudomonadati</taxon>
        <taxon>Planctomycetota</taxon>
        <taxon>Planctomycetia</taxon>
        <taxon>Gemmatales</taxon>
        <taxon>Gemmataceae</taxon>
        <taxon>Urbifossiella</taxon>
    </lineage>
</organism>
<dbReference type="SUPFAM" id="SSF117281">
    <property type="entry name" value="Kelch motif"/>
    <property type="match status" value="1"/>
</dbReference>
<dbReference type="InterPro" id="IPR015915">
    <property type="entry name" value="Kelch-typ_b-propeller"/>
</dbReference>
<dbReference type="KEGG" id="uli:ETAA1_16250"/>
<dbReference type="Gene3D" id="2.120.10.80">
    <property type="entry name" value="Kelch-type beta propeller"/>
    <property type="match status" value="1"/>
</dbReference>
<dbReference type="RefSeq" id="WP_145236035.1">
    <property type="nucleotide sequence ID" value="NZ_CP036273.1"/>
</dbReference>
<sequence length="392" mass="43835">MLLPLALAAAAAGQPPFPPKPAVAAALADLRPNHAVLLGKADVVGDFNDTARKYDLHKTGPRGRDFTNKMCWAPDRKRALFCGANHAVPHRLNDVWEFDLPSLTWSMLYAPDLPRGYTDLGKDTSDVEFKDGVLVTKRGGPAVIAHTWWGLTYDPRRRELLFMNTWVTDQKKAVRDLGGDPAALYAGPPLWAFNPAARTWRPFRSPRPYPVPIFGGMLEYVPELGGSVWHANNWQTRGSWVHDFEKDTWTDLKANGGGKAFEAEAPEPEQVGYYDPGRKLLVVHRHHTTHHYDVKANAWRKVLAGDKDDGKTPYGHDARAVFYHDPASGHGLLVQFQTNTVWAYDPDRVTWTKLTPQGDPMPTGGKRLGYVDPVLNALVVIDGTTVWAYRYR</sequence>
<proteinExistence type="predicted"/>
<evidence type="ECO:0000313" key="1">
    <source>
        <dbReference type="EMBL" id="QDU19694.1"/>
    </source>
</evidence>